<feature type="compositionally biased region" description="Polar residues" evidence="1">
    <location>
        <begin position="322"/>
        <end position="335"/>
    </location>
</feature>
<proteinExistence type="predicted"/>
<protein>
    <submittedName>
        <fullName evidence="2">(Mediterranean fruit fly) hypothetical protein</fullName>
    </submittedName>
</protein>
<dbReference type="PROSITE" id="PS50096">
    <property type="entry name" value="IQ"/>
    <property type="match status" value="1"/>
</dbReference>
<evidence type="ECO:0000313" key="2">
    <source>
        <dbReference type="EMBL" id="CAD7005929.1"/>
    </source>
</evidence>
<accession>A0A811V389</accession>
<sequence length="407" mass="49274">MANKKSLRRLRKKTIVDELDNVESDVPLRTNESMLDSKHMFFSQEDFQSWYEEMWSTTDLEQKSKMQLSRTSLLVLDYLQFKAARTIQKYLRRWYYRLIYQRKRTAAIRIQYEWRKFYKKRLEYRKLEEEAQLAIEKYYFRQAQKIQALWRGWYTRQYIHDHNKLLKSQVLTAEDLLHCVAFKLHHMLRTYQIPGVYSLRNSHCLSKVEKLLAAMSFKQHNKYVRELRLRLDTQKHDARKKFIQSTFNTIVPYPGPNIRGYCDPKCEAFDKSKDVDRRMYKILNMYEQAARSEIRERRRYLLKPQDGGERKVKKKSGPFTGSAKSKQPQQQQRNPSIAIEKKPDFCEDIVNSMKRWSILKDNNVTVDPNIFRRPDLLENFLHEIESIYNMMQEHCHCKIKNPEELCH</sequence>
<gene>
    <name evidence="2" type="ORF">CCAP1982_LOCUS14267</name>
</gene>
<keyword evidence="3" id="KW-1185">Reference proteome</keyword>
<evidence type="ECO:0000313" key="3">
    <source>
        <dbReference type="Proteomes" id="UP000606786"/>
    </source>
</evidence>
<comment type="caution">
    <text evidence="2">The sequence shown here is derived from an EMBL/GenBank/DDBJ whole genome shotgun (WGS) entry which is preliminary data.</text>
</comment>
<organism evidence="2 3">
    <name type="scientific">Ceratitis capitata</name>
    <name type="common">Mediterranean fruit fly</name>
    <name type="synonym">Tephritis capitata</name>
    <dbReference type="NCBI Taxonomy" id="7213"/>
    <lineage>
        <taxon>Eukaryota</taxon>
        <taxon>Metazoa</taxon>
        <taxon>Ecdysozoa</taxon>
        <taxon>Arthropoda</taxon>
        <taxon>Hexapoda</taxon>
        <taxon>Insecta</taxon>
        <taxon>Pterygota</taxon>
        <taxon>Neoptera</taxon>
        <taxon>Endopterygota</taxon>
        <taxon>Diptera</taxon>
        <taxon>Brachycera</taxon>
        <taxon>Muscomorpha</taxon>
        <taxon>Tephritoidea</taxon>
        <taxon>Tephritidae</taxon>
        <taxon>Ceratitis</taxon>
        <taxon>Ceratitis</taxon>
    </lineage>
</organism>
<dbReference type="Gene3D" id="1.20.5.190">
    <property type="match status" value="1"/>
</dbReference>
<dbReference type="Proteomes" id="UP000606786">
    <property type="component" value="Unassembled WGS sequence"/>
</dbReference>
<dbReference type="OrthoDB" id="190375at2759"/>
<evidence type="ECO:0000256" key="1">
    <source>
        <dbReference type="SAM" id="MobiDB-lite"/>
    </source>
</evidence>
<reference evidence="2" key="1">
    <citation type="submission" date="2020-11" db="EMBL/GenBank/DDBJ databases">
        <authorList>
            <person name="Whitehead M."/>
        </authorList>
    </citation>
    <scope>NUCLEOTIDE SEQUENCE</scope>
    <source>
        <strain evidence="2">EGII</strain>
    </source>
</reference>
<name>A0A811V389_CERCA</name>
<dbReference type="AlphaFoldDB" id="A0A811V389"/>
<feature type="region of interest" description="Disordered" evidence="1">
    <location>
        <begin position="300"/>
        <end position="337"/>
    </location>
</feature>
<dbReference type="EMBL" id="CAJHJT010000034">
    <property type="protein sequence ID" value="CAD7005929.1"/>
    <property type="molecule type" value="Genomic_DNA"/>
</dbReference>